<evidence type="ECO:0000256" key="5">
    <source>
        <dbReference type="ARBA" id="ARBA00022759"/>
    </source>
</evidence>
<reference evidence="10" key="1">
    <citation type="journal article" date="2021" name="PeerJ">
        <title>Extensive microbial diversity within the chicken gut microbiome revealed by metagenomics and culture.</title>
        <authorList>
            <person name="Gilroy R."/>
            <person name="Ravi A."/>
            <person name="Getino M."/>
            <person name="Pursley I."/>
            <person name="Horton D.L."/>
            <person name="Alikhan N.F."/>
            <person name="Baker D."/>
            <person name="Gharbi K."/>
            <person name="Hall N."/>
            <person name="Watson M."/>
            <person name="Adriaenssens E.M."/>
            <person name="Foster-Nyarko E."/>
            <person name="Jarju S."/>
            <person name="Secka A."/>
            <person name="Antonio M."/>
            <person name="Oren A."/>
            <person name="Chaudhuri R.R."/>
            <person name="La Ragione R."/>
            <person name="Hildebrand F."/>
            <person name="Pallen M.J."/>
        </authorList>
    </citation>
    <scope>NUCLEOTIDE SEQUENCE</scope>
    <source>
        <strain evidence="10">CHK169-11906</strain>
    </source>
</reference>
<gene>
    <name evidence="9 10" type="primary">cas2</name>
    <name evidence="10" type="ORF">H9779_06515</name>
</gene>
<dbReference type="GO" id="GO:0046872">
    <property type="term" value="F:metal ion binding"/>
    <property type="evidence" value="ECO:0007669"/>
    <property type="project" value="UniProtKB-UniRule"/>
</dbReference>
<evidence type="ECO:0000256" key="4">
    <source>
        <dbReference type="ARBA" id="ARBA00022723"/>
    </source>
</evidence>
<organism evidence="10 11">
    <name type="scientific">Candidatus Alistipes avicola</name>
    <dbReference type="NCBI Taxonomy" id="2838432"/>
    <lineage>
        <taxon>Bacteria</taxon>
        <taxon>Pseudomonadati</taxon>
        <taxon>Bacteroidota</taxon>
        <taxon>Bacteroidia</taxon>
        <taxon>Bacteroidales</taxon>
        <taxon>Rikenellaceae</taxon>
        <taxon>Alistipes</taxon>
    </lineage>
</organism>
<dbReference type="AlphaFoldDB" id="A0A9D2L4P9"/>
<evidence type="ECO:0000256" key="6">
    <source>
        <dbReference type="ARBA" id="ARBA00022801"/>
    </source>
</evidence>
<feature type="binding site" evidence="9">
    <location>
        <position position="19"/>
    </location>
    <ligand>
        <name>Mg(2+)</name>
        <dbReference type="ChEBI" id="CHEBI:18420"/>
        <note>catalytic</note>
    </ligand>
</feature>
<comment type="function">
    <text evidence="9">CRISPR (clustered regularly interspaced short palindromic repeat), is an adaptive immune system that provides protection against mobile genetic elements (viruses, transposable elements and conjugative plasmids). CRISPR clusters contain sequences complementary to antecedent mobile elements and target invading nucleic acids. CRISPR clusters are transcribed and processed into CRISPR RNA (crRNA). Functions as a ssRNA-specific endoribonuclease. Involved in the integration of spacer DNA into the CRISPR cassette.</text>
</comment>
<reference evidence="10" key="2">
    <citation type="submission" date="2021-04" db="EMBL/GenBank/DDBJ databases">
        <authorList>
            <person name="Gilroy R."/>
        </authorList>
    </citation>
    <scope>NUCLEOTIDE SEQUENCE</scope>
    <source>
        <strain evidence="10">CHK169-11906</strain>
    </source>
</reference>
<dbReference type="HAMAP" id="MF_01471">
    <property type="entry name" value="Cas2"/>
    <property type="match status" value="1"/>
</dbReference>
<keyword evidence="7 9" id="KW-0460">Magnesium</keyword>
<dbReference type="Pfam" id="PF09827">
    <property type="entry name" value="CRISPR_Cas2"/>
    <property type="match status" value="1"/>
</dbReference>
<dbReference type="SUPFAM" id="SSF143430">
    <property type="entry name" value="TTP0101/SSO1404-like"/>
    <property type="match status" value="1"/>
</dbReference>
<evidence type="ECO:0000256" key="8">
    <source>
        <dbReference type="ARBA" id="ARBA00023118"/>
    </source>
</evidence>
<dbReference type="GO" id="GO:0016787">
    <property type="term" value="F:hydrolase activity"/>
    <property type="evidence" value="ECO:0007669"/>
    <property type="project" value="UniProtKB-KW"/>
</dbReference>
<evidence type="ECO:0000256" key="1">
    <source>
        <dbReference type="ARBA" id="ARBA00001946"/>
    </source>
</evidence>
<evidence type="ECO:0000313" key="10">
    <source>
        <dbReference type="EMBL" id="HJA99231.1"/>
    </source>
</evidence>
<evidence type="ECO:0000256" key="7">
    <source>
        <dbReference type="ARBA" id="ARBA00022842"/>
    </source>
</evidence>
<accession>A0A9D2L4P9</accession>
<name>A0A9D2L4P9_9BACT</name>
<protein>
    <recommendedName>
        <fullName evidence="9">CRISPR-associated endoribonuclease Cas2</fullName>
        <ecNumber evidence="9">3.1.-.-</ecNumber>
    </recommendedName>
</protein>
<dbReference type="NCBIfam" id="TIGR01573">
    <property type="entry name" value="cas2"/>
    <property type="match status" value="1"/>
</dbReference>
<evidence type="ECO:0000313" key="11">
    <source>
        <dbReference type="Proteomes" id="UP000824259"/>
    </source>
</evidence>
<keyword evidence="3 9" id="KW-0540">Nuclease</keyword>
<keyword evidence="8 9" id="KW-0051">Antiviral defense</keyword>
<comment type="cofactor">
    <cofactor evidence="1 9">
        <name>Mg(2+)</name>
        <dbReference type="ChEBI" id="CHEBI:18420"/>
    </cofactor>
</comment>
<proteinExistence type="inferred from homology"/>
<dbReference type="Proteomes" id="UP000824259">
    <property type="component" value="Unassembled WGS sequence"/>
</dbReference>
<comment type="similarity">
    <text evidence="2 9">Belongs to the CRISPR-associated endoribonuclease Cas2 protein family.</text>
</comment>
<dbReference type="InterPro" id="IPR019199">
    <property type="entry name" value="Virulence_VapD/CRISPR_Cas2"/>
</dbReference>
<dbReference type="InterPro" id="IPR021127">
    <property type="entry name" value="CRISPR_associated_Cas2"/>
</dbReference>
<dbReference type="EC" id="3.1.-.-" evidence="9"/>
<dbReference type="GO" id="GO:0051607">
    <property type="term" value="P:defense response to virus"/>
    <property type="evidence" value="ECO:0007669"/>
    <property type="project" value="UniProtKB-UniRule"/>
</dbReference>
<dbReference type="Gene3D" id="3.30.70.240">
    <property type="match status" value="1"/>
</dbReference>
<sequence length="112" mass="13275">MSEVRLNAYRIMWLFVLFDLPTNTKTERRHAAQFRKALEKDGFTMMQYSVYVRHCTSKENMQVHIKRVRRSMPPAGSTSILAVTDKQYGDILNFWGKSERTKPEIPQQLEFF</sequence>
<evidence type="ECO:0000256" key="9">
    <source>
        <dbReference type="HAMAP-Rule" id="MF_01471"/>
    </source>
</evidence>
<dbReference type="GO" id="GO:0004521">
    <property type="term" value="F:RNA endonuclease activity"/>
    <property type="evidence" value="ECO:0007669"/>
    <property type="project" value="InterPro"/>
</dbReference>
<comment type="subunit">
    <text evidence="9">Homodimer, forms a heterotetramer with a Cas1 homodimer.</text>
</comment>
<keyword evidence="4 9" id="KW-0479">Metal-binding</keyword>
<evidence type="ECO:0000256" key="2">
    <source>
        <dbReference type="ARBA" id="ARBA00009959"/>
    </source>
</evidence>
<dbReference type="GO" id="GO:0043571">
    <property type="term" value="P:maintenance of CRISPR repeat elements"/>
    <property type="evidence" value="ECO:0007669"/>
    <property type="project" value="UniProtKB-UniRule"/>
</dbReference>
<keyword evidence="5 9" id="KW-0255">Endonuclease</keyword>
<dbReference type="EMBL" id="DWYR01000019">
    <property type="protein sequence ID" value="HJA99231.1"/>
    <property type="molecule type" value="Genomic_DNA"/>
</dbReference>
<comment type="caution">
    <text evidence="10">The sequence shown here is derived from an EMBL/GenBank/DDBJ whole genome shotgun (WGS) entry which is preliminary data.</text>
</comment>
<evidence type="ECO:0000256" key="3">
    <source>
        <dbReference type="ARBA" id="ARBA00022722"/>
    </source>
</evidence>
<keyword evidence="6 9" id="KW-0378">Hydrolase</keyword>